<dbReference type="AlphaFoldDB" id="A0A9P6LXD2"/>
<gene>
    <name evidence="2" type="ORF">BGZ65_007426</name>
</gene>
<sequence>MVTTRSRSNKQATAAALPPAEPSSSAPTTTPPKRHKRKSSTVSTEDSSMPATKLLKTDLTLLEELPTPVTQPLQPPLETAAPPPTPVDDMTANAVVAYLTATPLNSFYMDPDKVTPAVAPVFAPVGENTRSPTDITMTTTAPKVSPTFLVAPSTATMTMIDTSALDYVKEPTPDSLPLPEVATVLTQPLTTVIVPMVSAPTAITTAGYDHTTTANVLSPAPTAPQLSSIPALAPTPAPVSVSVSAPADPLTTYIVPENGAIAAAFSFDKPLPATPLETPATENMRVVDPTGLLFAPTGLPVGSSTMITAPPASTLGLGVKNVGGKAANIALISNDIQPHYMPQQQLNGPGNISSVVSGIDAATAAAVKATSANARGPKQSSV</sequence>
<dbReference type="EMBL" id="JAAAHW010007313">
    <property type="protein sequence ID" value="KAF9949297.1"/>
    <property type="molecule type" value="Genomic_DNA"/>
</dbReference>
<dbReference type="Proteomes" id="UP000749646">
    <property type="component" value="Unassembled WGS sequence"/>
</dbReference>
<name>A0A9P6LXD2_9FUNG</name>
<feature type="compositionally biased region" description="Low complexity" evidence="1">
    <location>
        <begin position="12"/>
        <end position="28"/>
    </location>
</feature>
<comment type="caution">
    <text evidence="2">The sequence shown here is derived from an EMBL/GenBank/DDBJ whole genome shotgun (WGS) entry which is preliminary data.</text>
</comment>
<protein>
    <submittedName>
        <fullName evidence="2">Uncharacterized protein</fullName>
    </submittedName>
</protein>
<feature type="compositionally biased region" description="Polar residues" evidence="1">
    <location>
        <begin position="40"/>
        <end position="50"/>
    </location>
</feature>
<feature type="region of interest" description="Disordered" evidence="1">
    <location>
        <begin position="1"/>
        <end position="53"/>
    </location>
</feature>
<proteinExistence type="predicted"/>
<organism evidence="2 3">
    <name type="scientific">Modicella reniformis</name>
    <dbReference type="NCBI Taxonomy" id="1440133"/>
    <lineage>
        <taxon>Eukaryota</taxon>
        <taxon>Fungi</taxon>
        <taxon>Fungi incertae sedis</taxon>
        <taxon>Mucoromycota</taxon>
        <taxon>Mortierellomycotina</taxon>
        <taxon>Mortierellomycetes</taxon>
        <taxon>Mortierellales</taxon>
        <taxon>Mortierellaceae</taxon>
        <taxon>Modicella</taxon>
    </lineage>
</organism>
<reference evidence="2" key="1">
    <citation type="journal article" date="2020" name="Fungal Divers.">
        <title>Resolving the Mortierellaceae phylogeny through synthesis of multi-gene phylogenetics and phylogenomics.</title>
        <authorList>
            <person name="Vandepol N."/>
            <person name="Liber J."/>
            <person name="Desiro A."/>
            <person name="Na H."/>
            <person name="Kennedy M."/>
            <person name="Barry K."/>
            <person name="Grigoriev I.V."/>
            <person name="Miller A.N."/>
            <person name="O'Donnell K."/>
            <person name="Stajich J.E."/>
            <person name="Bonito G."/>
        </authorList>
    </citation>
    <scope>NUCLEOTIDE SEQUENCE</scope>
    <source>
        <strain evidence="2">MES-2147</strain>
    </source>
</reference>
<evidence type="ECO:0000256" key="1">
    <source>
        <dbReference type="SAM" id="MobiDB-lite"/>
    </source>
</evidence>
<evidence type="ECO:0000313" key="3">
    <source>
        <dbReference type="Proteomes" id="UP000749646"/>
    </source>
</evidence>
<keyword evidence="3" id="KW-1185">Reference proteome</keyword>
<accession>A0A9P6LXD2</accession>
<feature type="compositionally biased region" description="Polar residues" evidence="1">
    <location>
        <begin position="1"/>
        <end position="11"/>
    </location>
</feature>
<evidence type="ECO:0000313" key="2">
    <source>
        <dbReference type="EMBL" id="KAF9949297.1"/>
    </source>
</evidence>